<organism evidence="2 3">
    <name type="scientific">Saponaria officinalis</name>
    <name type="common">Common soapwort</name>
    <name type="synonym">Lychnis saponaria</name>
    <dbReference type="NCBI Taxonomy" id="3572"/>
    <lineage>
        <taxon>Eukaryota</taxon>
        <taxon>Viridiplantae</taxon>
        <taxon>Streptophyta</taxon>
        <taxon>Embryophyta</taxon>
        <taxon>Tracheophyta</taxon>
        <taxon>Spermatophyta</taxon>
        <taxon>Magnoliopsida</taxon>
        <taxon>eudicotyledons</taxon>
        <taxon>Gunneridae</taxon>
        <taxon>Pentapetalae</taxon>
        <taxon>Caryophyllales</taxon>
        <taxon>Caryophyllaceae</taxon>
        <taxon>Caryophylleae</taxon>
        <taxon>Saponaria</taxon>
    </lineage>
</organism>
<keyword evidence="1" id="KW-0812">Transmembrane</keyword>
<keyword evidence="3" id="KW-1185">Reference proteome</keyword>
<evidence type="ECO:0000313" key="2">
    <source>
        <dbReference type="EMBL" id="KAK9698170.1"/>
    </source>
</evidence>
<evidence type="ECO:0000256" key="1">
    <source>
        <dbReference type="SAM" id="Phobius"/>
    </source>
</evidence>
<dbReference type="AlphaFoldDB" id="A0AAW1J5Y7"/>
<reference evidence="2" key="1">
    <citation type="submission" date="2024-03" db="EMBL/GenBank/DDBJ databases">
        <title>WGS assembly of Saponaria officinalis var. Norfolk2.</title>
        <authorList>
            <person name="Jenkins J."/>
            <person name="Shu S."/>
            <person name="Grimwood J."/>
            <person name="Barry K."/>
            <person name="Goodstein D."/>
            <person name="Schmutz J."/>
            <person name="Leebens-Mack J."/>
            <person name="Osbourn A."/>
        </authorList>
    </citation>
    <scope>NUCLEOTIDE SEQUENCE [LARGE SCALE GENOMIC DNA]</scope>
    <source>
        <strain evidence="2">JIC</strain>
    </source>
</reference>
<comment type="caution">
    <text evidence="2">The sequence shown here is derived from an EMBL/GenBank/DDBJ whole genome shotgun (WGS) entry which is preliminary data.</text>
</comment>
<accession>A0AAW1J5Y7</accession>
<feature type="transmembrane region" description="Helical" evidence="1">
    <location>
        <begin position="81"/>
        <end position="99"/>
    </location>
</feature>
<gene>
    <name evidence="2" type="ORF">RND81_08G086600</name>
</gene>
<proteinExistence type="predicted"/>
<evidence type="ECO:0000313" key="3">
    <source>
        <dbReference type="Proteomes" id="UP001443914"/>
    </source>
</evidence>
<name>A0AAW1J5Y7_SAPOF</name>
<sequence length="102" mass="12165">MTVWRWLAEGDRWWWLVVVGVEWEVEGGRRDVREWVLLWFCFGFKGNPVLGSWVGRGLVAGGLREFFWGFRQWVAGESRSARGLVAENFLFFFFFFFFVPET</sequence>
<keyword evidence="1" id="KW-0472">Membrane</keyword>
<dbReference type="EMBL" id="JBDFQZ010000008">
    <property type="protein sequence ID" value="KAK9698170.1"/>
    <property type="molecule type" value="Genomic_DNA"/>
</dbReference>
<dbReference type="Proteomes" id="UP001443914">
    <property type="component" value="Unassembled WGS sequence"/>
</dbReference>
<protein>
    <submittedName>
        <fullName evidence="2">Uncharacterized protein</fullName>
    </submittedName>
</protein>
<keyword evidence="1" id="KW-1133">Transmembrane helix</keyword>